<dbReference type="EMBL" id="LJIJ01000891">
    <property type="protein sequence ID" value="ODM93909.1"/>
    <property type="molecule type" value="Genomic_DNA"/>
</dbReference>
<evidence type="ECO:0000313" key="4">
    <source>
        <dbReference type="Proteomes" id="UP000094527"/>
    </source>
</evidence>
<name>A0A1D2MLG8_ORCCI</name>
<comment type="caution">
    <text evidence="3">The sequence shown here is derived from an EMBL/GenBank/DDBJ whole genome shotgun (WGS) entry which is preliminary data.</text>
</comment>
<evidence type="ECO:0000313" key="3">
    <source>
        <dbReference type="EMBL" id="ODM93909.1"/>
    </source>
</evidence>
<proteinExistence type="predicted"/>
<keyword evidence="4" id="KW-1185">Reference proteome</keyword>
<keyword evidence="2" id="KW-0732">Signal</keyword>
<dbReference type="AlphaFoldDB" id="A0A1D2MLG8"/>
<gene>
    <name evidence="3" type="ORF">Ocin01_12775</name>
</gene>
<evidence type="ECO:0000256" key="1">
    <source>
        <dbReference type="SAM" id="MobiDB-lite"/>
    </source>
</evidence>
<feature type="compositionally biased region" description="Polar residues" evidence="1">
    <location>
        <begin position="22"/>
        <end position="41"/>
    </location>
</feature>
<feature type="chain" id="PRO_5008904223" evidence="2">
    <location>
        <begin position="18"/>
        <end position="258"/>
    </location>
</feature>
<sequence>MEFKFVIVLSVLGLATSFTVPTAEHTQPQSTDLESSFPSSYTDDKLSPVSAAEPLSPEENVRDKRGLFKKYKKGGETIVVNRNYEQQSGVTGHYRQREVHHHHYSNPPPAGPTYVERPYPVPVPNNEYHHYHGYQNQGAYSGGGAYSAGGGYSAGGFASGSNYYQKPSYSYGDGGYAHYGGAGGYDHPPAHLTAPVAAGHNQVDRGQGAAAVNNIAIIHARAGSSHSSSSATSESKTLPRPLPVDIDDILDRQGYGMD</sequence>
<organism evidence="3 4">
    <name type="scientific">Orchesella cincta</name>
    <name type="common">Springtail</name>
    <name type="synonym">Podura cincta</name>
    <dbReference type="NCBI Taxonomy" id="48709"/>
    <lineage>
        <taxon>Eukaryota</taxon>
        <taxon>Metazoa</taxon>
        <taxon>Ecdysozoa</taxon>
        <taxon>Arthropoda</taxon>
        <taxon>Hexapoda</taxon>
        <taxon>Collembola</taxon>
        <taxon>Entomobryomorpha</taxon>
        <taxon>Entomobryoidea</taxon>
        <taxon>Orchesellidae</taxon>
        <taxon>Orchesellinae</taxon>
        <taxon>Orchesella</taxon>
    </lineage>
</organism>
<dbReference type="Proteomes" id="UP000094527">
    <property type="component" value="Unassembled WGS sequence"/>
</dbReference>
<feature type="signal peptide" evidence="2">
    <location>
        <begin position="1"/>
        <end position="17"/>
    </location>
</feature>
<reference evidence="3 4" key="1">
    <citation type="journal article" date="2016" name="Genome Biol. Evol.">
        <title>Gene Family Evolution Reflects Adaptation to Soil Environmental Stressors in the Genome of the Collembolan Orchesella cincta.</title>
        <authorList>
            <person name="Faddeeva-Vakhrusheva A."/>
            <person name="Derks M.F."/>
            <person name="Anvar S.Y."/>
            <person name="Agamennone V."/>
            <person name="Suring W."/>
            <person name="Smit S."/>
            <person name="van Straalen N.M."/>
            <person name="Roelofs D."/>
        </authorList>
    </citation>
    <scope>NUCLEOTIDE SEQUENCE [LARGE SCALE GENOMIC DNA]</scope>
    <source>
        <tissue evidence="3">Mixed pool</tissue>
    </source>
</reference>
<accession>A0A1D2MLG8</accession>
<protein>
    <submittedName>
        <fullName evidence="3">Uncharacterized protein</fullName>
    </submittedName>
</protein>
<feature type="region of interest" description="Disordered" evidence="1">
    <location>
        <begin position="22"/>
        <end position="64"/>
    </location>
</feature>
<feature type="compositionally biased region" description="Low complexity" evidence="1">
    <location>
        <begin position="223"/>
        <end position="235"/>
    </location>
</feature>
<feature type="region of interest" description="Disordered" evidence="1">
    <location>
        <begin position="223"/>
        <end position="246"/>
    </location>
</feature>
<evidence type="ECO:0000256" key="2">
    <source>
        <dbReference type="SAM" id="SignalP"/>
    </source>
</evidence>